<protein>
    <submittedName>
        <fullName evidence="3">Hemin ABC transporter substrate-binding protein</fullName>
    </submittedName>
</protein>
<reference evidence="3" key="2">
    <citation type="submission" date="2023-01" db="EMBL/GenBank/DDBJ databases">
        <title>Draft genome sequence of Sneathiella chinensis strain NBRC 103408.</title>
        <authorList>
            <person name="Sun Q."/>
            <person name="Mori K."/>
        </authorList>
    </citation>
    <scope>NUCLEOTIDE SEQUENCE</scope>
    <source>
        <strain evidence="3">NBRC 103408</strain>
    </source>
</reference>
<keyword evidence="4" id="KW-1185">Reference proteome</keyword>
<dbReference type="PANTHER" id="PTHR30535">
    <property type="entry name" value="VITAMIN B12-BINDING PROTEIN"/>
    <property type="match status" value="1"/>
</dbReference>
<dbReference type="RefSeq" id="WP_169558837.1">
    <property type="nucleotide sequence ID" value="NZ_BSNF01000001.1"/>
</dbReference>
<dbReference type="EMBL" id="BSNF01000001">
    <property type="protein sequence ID" value="GLQ04787.1"/>
    <property type="molecule type" value="Genomic_DNA"/>
</dbReference>
<dbReference type="CDD" id="cd01149">
    <property type="entry name" value="HutB"/>
    <property type="match status" value="1"/>
</dbReference>
<dbReference type="Proteomes" id="UP001161409">
    <property type="component" value="Unassembled WGS sequence"/>
</dbReference>
<feature type="signal peptide" evidence="1">
    <location>
        <begin position="1"/>
        <end position="19"/>
    </location>
</feature>
<feature type="chain" id="PRO_5046304109" evidence="1">
    <location>
        <begin position="20"/>
        <end position="290"/>
    </location>
</feature>
<gene>
    <name evidence="3" type="ORF">GCM10007924_00080</name>
</gene>
<evidence type="ECO:0000259" key="2">
    <source>
        <dbReference type="PROSITE" id="PS50983"/>
    </source>
</evidence>
<feature type="domain" description="Fe/B12 periplasmic-binding" evidence="2">
    <location>
        <begin position="36"/>
        <end position="290"/>
    </location>
</feature>
<dbReference type="Pfam" id="PF01497">
    <property type="entry name" value="Peripla_BP_2"/>
    <property type="match status" value="1"/>
</dbReference>
<keyword evidence="1" id="KW-0732">Signal</keyword>
<dbReference type="PROSITE" id="PS50983">
    <property type="entry name" value="FE_B12_PBP"/>
    <property type="match status" value="1"/>
</dbReference>
<evidence type="ECO:0000256" key="1">
    <source>
        <dbReference type="SAM" id="SignalP"/>
    </source>
</evidence>
<evidence type="ECO:0000313" key="3">
    <source>
        <dbReference type="EMBL" id="GLQ04787.1"/>
    </source>
</evidence>
<sequence length="290" mass="30571">MRTLLAAFLLVLCPVLSVADTPGQINSPDRANSPNRIVSVGGALTEIIYALGEQGRLVGSDTTSYFPPEAEALPKVGYQRALSAEGILSLRPDTILMNDEAGPPPVLKQLAASKVRLVSLPSATDLDGIRRNIRAVGALLDVPGTADALLQTFDKTVADLTAVTARQSDRPRVLYMMNHGSGSPMVAGRDTSADSIITLAGGQNVVDGYTGYKPLTPEAAAAHAPDVILVSTRTLEQAGGMESLLRIPGLNLTPAARNRRIIPMDDLLLLGFGPRTPAAALDLNKRLHSQ</sequence>
<proteinExistence type="predicted"/>
<dbReference type="SUPFAM" id="SSF53807">
    <property type="entry name" value="Helical backbone' metal receptor"/>
    <property type="match status" value="1"/>
</dbReference>
<dbReference type="PANTHER" id="PTHR30535:SF4">
    <property type="entry name" value="HEMIN-BINDING PERIPLASMIC PROTEIN HMUT"/>
    <property type="match status" value="1"/>
</dbReference>
<accession>A0ABQ5TY40</accession>
<dbReference type="InterPro" id="IPR050902">
    <property type="entry name" value="ABC_Transporter_SBP"/>
</dbReference>
<evidence type="ECO:0000313" key="4">
    <source>
        <dbReference type="Proteomes" id="UP001161409"/>
    </source>
</evidence>
<name>A0ABQ5TY40_9PROT</name>
<organism evidence="3 4">
    <name type="scientific">Sneathiella chinensis</name>
    <dbReference type="NCBI Taxonomy" id="349750"/>
    <lineage>
        <taxon>Bacteria</taxon>
        <taxon>Pseudomonadati</taxon>
        <taxon>Pseudomonadota</taxon>
        <taxon>Alphaproteobacteria</taxon>
        <taxon>Sneathiellales</taxon>
        <taxon>Sneathiellaceae</taxon>
        <taxon>Sneathiella</taxon>
    </lineage>
</organism>
<comment type="caution">
    <text evidence="3">The sequence shown here is derived from an EMBL/GenBank/DDBJ whole genome shotgun (WGS) entry which is preliminary data.</text>
</comment>
<dbReference type="Gene3D" id="3.40.50.1980">
    <property type="entry name" value="Nitrogenase molybdenum iron protein domain"/>
    <property type="match status" value="2"/>
</dbReference>
<reference evidence="3" key="1">
    <citation type="journal article" date="2014" name="Int. J. Syst. Evol. Microbiol.">
        <title>Complete genome of a new Firmicutes species belonging to the dominant human colonic microbiota ('Ruminococcus bicirculans') reveals two chromosomes and a selective capacity to utilize plant glucans.</title>
        <authorList>
            <consortium name="NISC Comparative Sequencing Program"/>
            <person name="Wegmann U."/>
            <person name="Louis P."/>
            <person name="Goesmann A."/>
            <person name="Henrissat B."/>
            <person name="Duncan S.H."/>
            <person name="Flint H.J."/>
        </authorList>
    </citation>
    <scope>NUCLEOTIDE SEQUENCE</scope>
    <source>
        <strain evidence="3">NBRC 103408</strain>
    </source>
</reference>
<dbReference type="InterPro" id="IPR002491">
    <property type="entry name" value="ABC_transptr_periplasmic_BD"/>
</dbReference>